<evidence type="ECO:0000313" key="1">
    <source>
        <dbReference type="EMBL" id="WWD22433.1"/>
    </source>
</evidence>
<gene>
    <name evidence="1" type="ORF">CI109_106924</name>
</gene>
<dbReference type="Gene3D" id="3.30.710.10">
    <property type="entry name" value="Potassium Channel Kv1.1, Chain A"/>
    <property type="match status" value="1"/>
</dbReference>
<dbReference type="GeneID" id="43586122"/>
<dbReference type="OrthoDB" id="2564085at2759"/>
<dbReference type="Proteomes" id="UP000322225">
    <property type="component" value="Chromosome 13"/>
</dbReference>
<dbReference type="RefSeq" id="XP_031863569.1">
    <property type="nucleotide sequence ID" value="XM_032002012.1"/>
</dbReference>
<dbReference type="CDD" id="cd18186">
    <property type="entry name" value="BTB_POZ_ZBTB_KLHL-like"/>
    <property type="match status" value="1"/>
</dbReference>
<name>A0A5M6C721_9TREE</name>
<reference evidence="1" key="1">
    <citation type="submission" date="2017-08" db="EMBL/GenBank/DDBJ databases">
        <authorList>
            <person name="Cuomo C."/>
            <person name="Billmyre B."/>
            <person name="Heitman J."/>
        </authorList>
    </citation>
    <scope>NUCLEOTIDE SEQUENCE</scope>
    <source>
        <strain evidence="1">CBS 12478</strain>
    </source>
</reference>
<dbReference type="Pfam" id="PF00651">
    <property type="entry name" value="BTB"/>
    <property type="match status" value="1"/>
</dbReference>
<reference evidence="1" key="2">
    <citation type="submission" date="2024-01" db="EMBL/GenBank/DDBJ databases">
        <title>Comparative genomics of Cryptococcus and Kwoniella reveals pathogenesis evolution and contrasting modes of karyotype evolution via chromosome fusion or intercentromeric recombination.</title>
        <authorList>
            <person name="Coelho M.A."/>
            <person name="David-Palma M."/>
            <person name="Shea T."/>
            <person name="Bowers K."/>
            <person name="McGinley-Smith S."/>
            <person name="Mohammad A.W."/>
            <person name="Gnirke A."/>
            <person name="Yurkov A.M."/>
            <person name="Nowrousian M."/>
            <person name="Sun S."/>
            <person name="Cuomo C.A."/>
            <person name="Heitman J."/>
        </authorList>
    </citation>
    <scope>NUCLEOTIDE SEQUENCE</scope>
    <source>
        <strain evidence="1">CBS 12478</strain>
    </source>
</reference>
<dbReference type="InterPro" id="IPR011333">
    <property type="entry name" value="SKP1/BTB/POZ_sf"/>
</dbReference>
<keyword evidence="2" id="KW-1185">Reference proteome</keyword>
<sequence>MTTLLPENSKRKFHPVHRDPQHDFIIKSNENVYFRASRFHLARVSTFFADMFNTGTKNRLDDVFTLDYPTRVIDLFLDLVYASTPSVPKIDDVTIAYSLVDITESTLCSSEIRDVVQIGLLEAARKHPQAALTLASHRKDLLTAKTALSSFSKSFALGKSGNECKEKMDDLYKLLDELDPTYAYELLRHLLVPGQLRPEIGNDPYQCVFFIRSNWTKTAEAFDPDRLTIERRKVVDLKLKEAVGWM</sequence>
<dbReference type="InterPro" id="IPR000210">
    <property type="entry name" value="BTB/POZ_dom"/>
</dbReference>
<proteinExistence type="predicted"/>
<dbReference type="AlphaFoldDB" id="A0A5M6C721"/>
<dbReference type="EMBL" id="CP144063">
    <property type="protein sequence ID" value="WWD22433.1"/>
    <property type="molecule type" value="Genomic_DNA"/>
</dbReference>
<dbReference type="PROSITE" id="PS50097">
    <property type="entry name" value="BTB"/>
    <property type="match status" value="1"/>
</dbReference>
<protein>
    <submittedName>
        <fullName evidence="1">Uncharacterized protein</fullName>
    </submittedName>
</protein>
<evidence type="ECO:0000313" key="2">
    <source>
        <dbReference type="Proteomes" id="UP000322225"/>
    </source>
</evidence>
<organism evidence="1 2">
    <name type="scientific">Kwoniella shandongensis</name>
    <dbReference type="NCBI Taxonomy" id="1734106"/>
    <lineage>
        <taxon>Eukaryota</taxon>
        <taxon>Fungi</taxon>
        <taxon>Dikarya</taxon>
        <taxon>Basidiomycota</taxon>
        <taxon>Agaricomycotina</taxon>
        <taxon>Tremellomycetes</taxon>
        <taxon>Tremellales</taxon>
        <taxon>Cryptococcaceae</taxon>
        <taxon>Kwoniella</taxon>
    </lineage>
</organism>
<dbReference type="SUPFAM" id="SSF54695">
    <property type="entry name" value="POZ domain"/>
    <property type="match status" value="1"/>
</dbReference>
<accession>A0A5M6C721</accession>
<dbReference type="KEGG" id="ksn:43586122"/>